<dbReference type="GO" id="GO:0030018">
    <property type="term" value="C:Z disc"/>
    <property type="evidence" value="ECO:0007669"/>
    <property type="project" value="TreeGrafter"/>
</dbReference>
<sequence>MFRASDLLENRLNQETVARRIFSRLLIECLSDILTDQLNFLFMLMEKNQHKNLKCWSVFVEDPVQMQIVHIPEDDRYRNILSLVEDKNNLKLTLYNAIYAKDNTRVLHEICKLIDEK</sequence>
<protein>
    <submittedName>
        <fullName evidence="1">Uncharacterized protein</fullName>
    </submittedName>
</protein>
<dbReference type="GO" id="GO:0033017">
    <property type="term" value="C:sarcoplasmic reticulum membrane"/>
    <property type="evidence" value="ECO:0007669"/>
    <property type="project" value="TreeGrafter"/>
</dbReference>
<dbReference type="InterPro" id="IPR015925">
    <property type="entry name" value="Ryanodine_IP3_receptor"/>
</dbReference>
<dbReference type="Proteomes" id="UP000663860">
    <property type="component" value="Unassembled WGS sequence"/>
</dbReference>
<dbReference type="GO" id="GO:0034704">
    <property type="term" value="C:calcium channel complex"/>
    <property type="evidence" value="ECO:0007669"/>
    <property type="project" value="TreeGrafter"/>
</dbReference>
<reference evidence="1" key="1">
    <citation type="submission" date="2021-02" db="EMBL/GenBank/DDBJ databases">
        <authorList>
            <person name="Nowell W R."/>
        </authorList>
    </citation>
    <scope>NUCLEOTIDE SEQUENCE</scope>
</reference>
<dbReference type="GO" id="GO:0042383">
    <property type="term" value="C:sarcolemma"/>
    <property type="evidence" value="ECO:0007669"/>
    <property type="project" value="TreeGrafter"/>
</dbReference>
<dbReference type="PANTHER" id="PTHR46399">
    <property type="entry name" value="B30.2/SPRY DOMAIN-CONTAINING PROTEIN"/>
    <property type="match status" value="1"/>
</dbReference>
<dbReference type="GO" id="GO:0005219">
    <property type="term" value="F:ryanodine-sensitive calcium-release channel activity"/>
    <property type="evidence" value="ECO:0007669"/>
    <property type="project" value="TreeGrafter"/>
</dbReference>
<organism evidence="1 2">
    <name type="scientific">Adineta steineri</name>
    <dbReference type="NCBI Taxonomy" id="433720"/>
    <lineage>
        <taxon>Eukaryota</taxon>
        <taxon>Metazoa</taxon>
        <taxon>Spiralia</taxon>
        <taxon>Gnathifera</taxon>
        <taxon>Rotifera</taxon>
        <taxon>Eurotatoria</taxon>
        <taxon>Bdelloidea</taxon>
        <taxon>Adinetida</taxon>
        <taxon>Adinetidae</taxon>
        <taxon>Adineta</taxon>
    </lineage>
</organism>
<dbReference type="PANTHER" id="PTHR46399:SF8">
    <property type="entry name" value="B30.2_SPRY DOMAIN-CONTAINING PROTEIN"/>
    <property type="match status" value="1"/>
</dbReference>
<dbReference type="GO" id="GO:0005790">
    <property type="term" value="C:smooth endoplasmic reticulum"/>
    <property type="evidence" value="ECO:0007669"/>
    <property type="project" value="TreeGrafter"/>
</dbReference>
<dbReference type="GO" id="GO:0006941">
    <property type="term" value="P:striated muscle contraction"/>
    <property type="evidence" value="ECO:0007669"/>
    <property type="project" value="TreeGrafter"/>
</dbReference>
<accession>A0A815P815</accession>
<name>A0A815P815_9BILA</name>
<gene>
    <name evidence="1" type="ORF">IZO911_LOCUS42043</name>
</gene>
<dbReference type="GO" id="GO:0014808">
    <property type="term" value="P:release of sequestered calcium ion into cytosol by sarcoplasmic reticulum"/>
    <property type="evidence" value="ECO:0007669"/>
    <property type="project" value="TreeGrafter"/>
</dbReference>
<evidence type="ECO:0000313" key="2">
    <source>
        <dbReference type="Proteomes" id="UP000663860"/>
    </source>
</evidence>
<dbReference type="AlphaFoldDB" id="A0A815P815"/>
<dbReference type="EMBL" id="CAJNOE010001714">
    <property type="protein sequence ID" value="CAF1445314.1"/>
    <property type="molecule type" value="Genomic_DNA"/>
</dbReference>
<evidence type="ECO:0000313" key="1">
    <source>
        <dbReference type="EMBL" id="CAF1445314.1"/>
    </source>
</evidence>
<comment type="caution">
    <text evidence="1">The sequence shown here is derived from an EMBL/GenBank/DDBJ whole genome shotgun (WGS) entry which is preliminary data.</text>
</comment>
<proteinExistence type="predicted"/>